<dbReference type="Proteomes" id="UP000299102">
    <property type="component" value="Unassembled WGS sequence"/>
</dbReference>
<dbReference type="OrthoDB" id="411823at2759"/>
<dbReference type="AlphaFoldDB" id="A0A4C1SKG8"/>
<gene>
    <name evidence="1" type="ORF">EVAR_101071_1</name>
</gene>
<reference evidence="1 2" key="1">
    <citation type="journal article" date="2019" name="Commun. Biol.">
        <title>The bagworm genome reveals a unique fibroin gene that provides high tensile strength.</title>
        <authorList>
            <person name="Kono N."/>
            <person name="Nakamura H."/>
            <person name="Ohtoshi R."/>
            <person name="Tomita M."/>
            <person name="Numata K."/>
            <person name="Arakawa K."/>
        </authorList>
    </citation>
    <scope>NUCLEOTIDE SEQUENCE [LARGE SCALE GENOMIC DNA]</scope>
</reference>
<accession>A0A4C1SKG8</accession>
<comment type="caution">
    <text evidence="1">The sequence shown here is derived from an EMBL/GenBank/DDBJ whole genome shotgun (WGS) entry which is preliminary data.</text>
</comment>
<sequence>MNGEQISLVGEIRLLGLTIDRNLTFIFHVAKACKKTANICKGLSEQPWRRGLESGSREDHIRDGNIADVRFVRLGTDDRETRRTKDALRRYARYSVASLLRRDGFTALSPAFCADPLEADPYRY</sequence>
<evidence type="ECO:0000313" key="2">
    <source>
        <dbReference type="Proteomes" id="UP000299102"/>
    </source>
</evidence>
<keyword evidence="2" id="KW-1185">Reference proteome</keyword>
<evidence type="ECO:0000313" key="1">
    <source>
        <dbReference type="EMBL" id="GBP01688.1"/>
    </source>
</evidence>
<name>A0A4C1SKG8_EUMVA</name>
<proteinExistence type="predicted"/>
<dbReference type="EMBL" id="BGZK01003471">
    <property type="protein sequence ID" value="GBP01688.1"/>
    <property type="molecule type" value="Genomic_DNA"/>
</dbReference>
<protein>
    <submittedName>
        <fullName evidence="1">Uncharacterized protein</fullName>
    </submittedName>
</protein>
<organism evidence="1 2">
    <name type="scientific">Eumeta variegata</name>
    <name type="common">Bagworm moth</name>
    <name type="synonym">Eumeta japonica</name>
    <dbReference type="NCBI Taxonomy" id="151549"/>
    <lineage>
        <taxon>Eukaryota</taxon>
        <taxon>Metazoa</taxon>
        <taxon>Ecdysozoa</taxon>
        <taxon>Arthropoda</taxon>
        <taxon>Hexapoda</taxon>
        <taxon>Insecta</taxon>
        <taxon>Pterygota</taxon>
        <taxon>Neoptera</taxon>
        <taxon>Endopterygota</taxon>
        <taxon>Lepidoptera</taxon>
        <taxon>Glossata</taxon>
        <taxon>Ditrysia</taxon>
        <taxon>Tineoidea</taxon>
        <taxon>Psychidae</taxon>
        <taxon>Oiketicinae</taxon>
        <taxon>Eumeta</taxon>
    </lineage>
</organism>